<dbReference type="EC" id="2.3.1.180" evidence="8"/>
<evidence type="ECO:0000256" key="2">
    <source>
        <dbReference type="ARBA" id="ARBA00022516"/>
    </source>
</evidence>
<evidence type="ECO:0000256" key="1">
    <source>
        <dbReference type="ARBA" id="ARBA00008642"/>
    </source>
</evidence>
<dbReference type="InterPro" id="IPR016039">
    <property type="entry name" value="Thiolase-like"/>
</dbReference>
<dbReference type="NCBIfam" id="NF006829">
    <property type="entry name" value="PRK09352.1"/>
    <property type="match status" value="1"/>
</dbReference>
<dbReference type="GO" id="GO:0033818">
    <property type="term" value="F:beta-ketoacyl-acyl-carrier-protein synthase III activity"/>
    <property type="evidence" value="ECO:0007669"/>
    <property type="project" value="UniProtKB-EC"/>
</dbReference>
<dbReference type="InterPro" id="IPR004655">
    <property type="entry name" value="FabH"/>
</dbReference>
<evidence type="ECO:0000259" key="10">
    <source>
        <dbReference type="Pfam" id="PF08545"/>
    </source>
</evidence>
<dbReference type="Gene3D" id="3.40.47.10">
    <property type="match status" value="1"/>
</dbReference>
<keyword evidence="3 8" id="KW-0808">Transferase</keyword>
<comment type="domain">
    <text evidence="8">The last Arg residue of the ACP-binding site is essential for the weak association between ACP/AcpP and FabH.</text>
</comment>
<dbReference type="InterPro" id="IPR013747">
    <property type="entry name" value="ACP_syn_III_C"/>
</dbReference>
<feature type="region of interest" description="ACP-binding" evidence="8">
    <location>
        <begin position="267"/>
        <end position="271"/>
    </location>
</feature>
<comment type="subunit">
    <text evidence="8">Homodimer.</text>
</comment>
<keyword evidence="8" id="KW-0963">Cytoplasm</keyword>
<dbReference type="EMBL" id="JAAEJV010000030">
    <property type="protein sequence ID" value="MBF5059618.1"/>
    <property type="molecule type" value="Genomic_DNA"/>
</dbReference>
<dbReference type="HAMAP" id="MF_01815">
    <property type="entry name" value="FabH"/>
    <property type="match status" value="1"/>
</dbReference>
<feature type="active site" evidence="8">
    <location>
        <position position="266"/>
    </location>
</feature>
<comment type="function">
    <text evidence="8">Catalyzes the condensation reaction of fatty acid synthesis by the addition to an acyl acceptor of two carbons from malonyl-ACP. Catalyzes the first condensation reaction which initiates fatty acid synthesis and may therefore play a role in governing the total rate of fatty acid production. Possesses both acetoacetyl-ACP synthase and acetyl transacylase activities. Its substrate specificity determines the biosynthesis of branched-chain and/or straight-chain of fatty acids.</text>
</comment>
<evidence type="ECO:0000256" key="8">
    <source>
        <dbReference type="HAMAP-Rule" id="MF_01815"/>
    </source>
</evidence>
<comment type="caution">
    <text evidence="11">The sequence shown here is derived from an EMBL/GenBank/DDBJ whole genome shotgun (WGS) entry which is preliminary data.</text>
</comment>
<keyword evidence="4 8" id="KW-0276">Fatty acid metabolism</keyword>
<name>A0ABS0AZQ4_9BACT</name>
<evidence type="ECO:0000256" key="5">
    <source>
        <dbReference type="ARBA" id="ARBA00023098"/>
    </source>
</evidence>
<dbReference type="Pfam" id="PF08541">
    <property type="entry name" value="ACP_syn_III_C"/>
    <property type="match status" value="1"/>
</dbReference>
<proteinExistence type="inferred from homology"/>
<dbReference type="Pfam" id="PF08545">
    <property type="entry name" value="ACP_syn_III"/>
    <property type="match status" value="1"/>
</dbReference>
<keyword evidence="7 8" id="KW-0511">Multifunctional enzyme</keyword>
<keyword evidence="5 8" id="KW-0443">Lipid metabolism</keyword>
<evidence type="ECO:0000313" key="12">
    <source>
        <dbReference type="Proteomes" id="UP001194714"/>
    </source>
</evidence>
<comment type="pathway">
    <text evidence="8">Lipid metabolism; fatty acid biosynthesis.</text>
</comment>
<reference evidence="11 12" key="1">
    <citation type="submission" date="2020-01" db="EMBL/GenBank/DDBJ databases">
        <title>Draft genome sequence of Cand. Neptunochlamydia vexilliferae K9.</title>
        <authorList>
            <person name="Schulz F."/>
            <person name="Koestlbacher S."/>
            <person name="Wascher F."/>
            <person name="Pizzetti I."/>
            <person name="Horn M."/>
        </authorList>
    </citation>
    <scope>NUCLEOTIDE SEQUENCE [LARGE SCALE GENOMIC DNA]</scope>
    <source>
        <strain evidence="11 12">K9</strain>
    </source>
</reference>
<evidence type="ECO:0000313" key="11">
    <source>
        <dbReference type="EMBL" id="MBF5059618.1"/>
    </source>
</evidence>
<keyword evidence="2 8" id="KW-0444">Lipid biosynthesis</keyword>
<dbReference type="PANTHER" id="PTHR43091">
    <property type="entry name" value="3-OXOACYL-[ACYL-CARRIER-PROTEIN] SYNTHASE"/>
    <property type="match status" value="1"/>
</dbReference>
<evidence type="ECO:0000256" key="4">
    <source>
        <dbReference type="ARBA" id="ARBA00022832"/>
    </source>
</evidence>
<comment type="catalytic activity">
    <reaction evidence="8">
        <text>malonyl-[ACP] + acetyl-CoA + H(+) = 3-oxobutanoyl-[ACP] + CO2 + CoA</text>
        <dbReference type="Rhea" id="RHEA:12080"/>
        <dbReference type="Rhea" id="RHEA-COMP:9623"/>
        <dbReference type="Rhea" id="RHEA-COMP:9625"/>
        <dbReference type="ChEBI" id="CHEBI:15378"/>
        <dbReference type="ChEBI" id="CHEBI:16526"/>
        <dbReference type="ChEBI" id="CHEBI:57287"/>
        <dbReference type="ChEBI" id="CHEBI:57288"/>
        <dbReference type="ChEBI" id="CHEBI:78449"/>
        <dbReference type="ChEBI" id="CHEBI:78450"/>
        <dbReference type="EC" id="2.3.1.180"/>
    </reaction>
</comment>
<gene>
    <name evidence="8" type="primary">fabH</name>
    <name evidence="11" type="ORF">NEPTK9_001134</name>
</gene>
<evidence type="ECO:0000256" key="6">
    <source>
        <dbReference type="ARBA" id="ARBA00023160"/>
    </source>
</evidence>
<dbReference type="NCBIfam" id="TIGR00747">
    <property type="entry name" value="fabH"/>
    <property type="match status" value="1"/>
</dbReference>
<keyword evidence="12" id="KW-1185">Reference proteome</keyword>
<feature type="active site" evidence="8">
    <location>
        <position position="126"/>
    </location>
</feature>
<feature type="active site" evidence="8">
    <location>
        <position position="296"/>
    </location>
</feature>
<dbReference type="SUPFAM" id="SSF53901">
    <property type="entry name" value="Thiolase-like"/>
    <property type="match status" value="1"/>
</dbReference>
<comment type="subcellular location">
    <subcellularLocation>
        <location evidence="8">Cytoplasm</location>
    </subcellularLocation>
</comment>
<evidence type="ECO:0000259" key="9">
    <source>
        <dbReference type="Pfam" id="PF08541"/>
    </source>
</evidence>
<dbReference type="PANTHER" id="PTHR43091:SF1">
    <property type="entry name" value="BETA-KETOACYL-[ACYL-CARRIER-PROTEIN] SYNTHASE III, CHLOROPLASTIC"/>
    <property type="match status" value="1"/>
</dbReference>
<dbReference type="InterPro" id="IPR013751">
    <property type="entry name" value="ACP_syn_III_N"/>
</dbReference>
<dbReference type="CDD" id="cd00830">
    <property type="entry name" value="KAS_III"/>
    <property type="match status" value="1"/>
</dbReference>
<protein>
    <recommendedName>
        <fullName evidence="8">Beta-ketoacyl-[acyl-carrier-protein] synthase III</fullName>
        <shortName evidence="8">Beta-ketoacyl-ACP synthase III</shortName>
        <shortName evidence="8">KAS III</shortName>
        <ecNumber evidence="8">2.3.1.180</ecNumber>
    </recommendedName>
    <alternativeName>
        <fullName evidence="8">3-oxoacyl-[acyl-carrier-protein] synthase 3</fullName>
    </alternativeName>
    <alternativeName>
        <fullName evidence="8">3-oxoacyl-[acyl-carrier-protein] synthase III</fullName>
    </alternativeName>
</protein>
<comment type="similarity">
    <text evidence="1 8">Belongs to the thiolase-like superfamily. FabH family.</text>
</comment>
<feature type="domain" description="Beta-ketoacyl-[acyl-carrier-protein] synthase III C-terminal" evidence="9">
    <location>
        <begin position="250"/>
        <end position="337"/>
    </location>
</feature>
<feature type="domain" description="Beta-ketoacyl-[acyl-carrier-protein] synthase III N-terminal" evidence="10">
    <location>
        <begin position="120"/>
        <end position="198"/>
    </location>
</feature>
<dbReference type="Proteomes" id="UP001194714">
    <property type="component" value="Unassembled WGS sequence"/>
</dbReference>
<accession>A0ABS0AZQ4</accession>
<evidence type="ECO:0000256" key="7">
    <source>
        <dbReference type="ARBA" id="ARBA00023268"/>
    </source>
</evidence>
<keyword evidence="6 8" id="KW-0275">Fatty acid biosynthesis</keyword>
<evidence type="ECO:0000256" key="3">
    <source>
        <dbReference type="ARBA" id="ARBA00022679"/>
    </source>
</evidence>
<sequence length="344" mass="37488">MVFESHLRNHFTVKSKAKIIGVGAYLPERVLSNQDLEKMVDTSDEWIISRTGMKERRLAASDEFTSDMGYEAAKRALENGNIEAEEIDLILVATLTPDYVFPSTACLIQNRLGATGAAAMDVQAACSGYIYALSMAKAYVESGMYKNVLIIAAEKLSSIVDYEDRNTCVLFGDGASACVVSDAKEGYTIENVTLGSDGEQSEILKLPAGGSKRPASIETVQGKEHFIQMGGKEVFKHAVRRMEEAVKTSLDAAGLKEEEISWMVPHQANLRIINALAKRFQVPNDHVYVTIHKYGNTSASSVGIALDELLKEKSVKRGERMVLFGFGAGLTWGAASLTCEVDRG</sequence>
<organism evidence="11 12">
    <name type="scientific">Candidatus Neptunichlamydia vexilliferae</name>
    <dbReference type="NCBI Taxonomy" id="1651774"/>
    <lineage>
        <taxon>Bacteria</taxon>
        <taxon>Pseudomonadati</taxon>
        <taxon>Chlamydiota</taxon>
        <taxon>Chlamydiia</taxon>
        <taxon>Parachlamydiales</taxon>
        <taxon>Simkaniaceae</taxon>
        <taxon>Candidatus Neptunichlamydia</taxon>
    </lineage>
</organism>
<keyword evidence="8 11" id="KW-0012">Acyltransferase</keyword>